<dbReference type="WBParaSite" id="ACRNAN_Path_142.g497.t1">
    <property type="protein sequence ID" value="ACRNAN_Path_142.g497.t1"/>
    <property type="gene ID" value="ACRNAN_Path_142.g497"/>
</dbReference>
<dbReference type="InterPro" id="IPR027417">
    <property type="entry name" value="P-loop_NTPase"/>
</dbReference>
<proteinExistence type="predicted"/>
<dbReference type="AlphaFoldDB" id="A0A914C0F1"/>
<evidence type="ECO:0000313" key="2">
    <source>
        <dbReference type="WBParaSite" id="ACRNAN_Path_142.g497.t1"/>
    </source>
</evidence>
<sequence>MEDGNAQPRCFFIDGSDGTGKTFVYETLYYLMRGRNLKMKNMAYTGTILEVFSGENFVDPETGATTNHVESEWQKFKMENKKRYGTHQKFIVYLHVYGLSF</sequence>
<dbReference type="Gene3D" id="3.40.50.300">
    <property type="entry name" value="P-loop containing nucleotide triphosphate hydrolases"/>
    <property type="match status" value="1"/>
</dbReference>
<dbReference type="Proteomes" id="UP000887540">
    <property type="component" value="Unplaced"/>
</dbReference>
<reference evidence="2" key="1">
    <citation type="submission" date="2022-11" db="UniProtKB">
        <authorList>
            <consortium name="WormBaseParasite"/>
        </authorList>
    </citation>
    <scope>IDENTIFICATION</scope>
</reference>
<name>A0A914C0F1_9BILA</name>
<evidence type="ECO:0000313" key="1">
    <source>
        <dbReference type="Proteomes" id="UP000887540"/>
    </source>
</evidence>
<protein>
    <submittedName>
        <fullName evidence="2">ATP-dependent DNA helicase</fullName>
    </submittedName>
</protein>
<keyword evidence="1" id="KW-1185">Reference proteome</keyword>
<accession>A0A914C0F1</accession>
<organism evidence="1 2">
    <name type="scientific">Acrobeloides nanus</name>
    <dbReference type="NCBI Taxonomy" id="290746"/>
    <lineage>
        <taxon>Eukaryota</taxon>
        <taxon>Metazoa</taxon>
        <taxon>Ecdysozoa</taxon>
        <taxon>Nematoda</taxon>
        <taxon>Chromadorea</taxon>
        <taxon>Rhabditida</taxon>
        <taxon>Tylenchina</taxon>
        <taxon>Cephalobomorpha</taxon>
        <taxon>Cephaloboidea</taxon>
        <taxon>Cephalobidae</taxon>
        <taxon>Acrobeloides</taxon>
    </lineage>
</organism>